<proteinExistence type="predicted"/>
<dbReference type="AlphaFoldDB" id="A0A0F9FF16"/>
<gene>
    <name evidence="1" type="ORF">LCGC14_2039010</name>
</gene>
<sequence>MLAINPALARKRIAIDSRLERYPDHPAKSTMLADRENYQAIIAASKEPQPAPNRLLNRVDTLVGEIRKINTALDALADGGVTRGEMELARQPAEVPRVVQEFRHEDLVGWDRLP</sequence>
<organism evidence="1">
    <name type="scientific">marine sediment metagenome</name>
    <dbReference type="NCBI Taxonomy" id="412755"/>
    <lineage>
        <taxon>unclassified sequences</taxon>
        <taxon>metagenomes</taxon>
        <taxon>ecological metagenomes</taxon>
    </lineage>
</organism>
<accession>A0A0F9FF16</accession>
<evidence type="ECO:0000313" key="1">
    <source>
        <dbReference type="EMBL" id="KKL77021.1"/>
    </source>
</evidence>
<comment type="caution">
    <text evidence="1">The sequence shown here is derived from an EMBL/GenBank/DDBJ whole genome shotgun (WGS) entry which is preliminary data.</text>
</comment>
<dbReference type="EMBL" id="LAZR01023876">
    <property type="protein sequence ID" value="KKL77021.1"/>
    <property type="molecule type" value="Genomic_DNA"/>
</dbReference>
<protein>
    <submittedName>
        <fullName evidence="1">Uncharacterized protein</fullName>
    </submittedName>
</protein>
<feature type="non-terminal residue" evidence="1">
    <location>
        <position position="114"/>
    </location>
</feature>
<name>A0A0F9FF16_9ZZZZ</name>
<reference evidence="1" key="1">
    <citation type="journal article" date="2015" name="Nature">
        <title>Complex archaea that bridge the gap between prokaryotes and eukaryotes.</title>
        <authorList>
            <person name="Spang A."/>
            <person name="Saw J.H."/>
            <person name="Jorgensen S.L."/>
            <person name="Zaremba-Niedzwiedzka K."/>
            <person name="Martijn J."/>
            <person name="Lind A.E."/>
            <person name="van Eijk R."/>
            <person name="Schleper C."/>
            <person name="Guy L."/>
            <person name="Ettema T.J."/>
        </authorList>
    </citation>
    <scope>NUCLEOTIDE SEQUENCE</scope>
</reference>